<name>A0ABW6S879_9NOCA</name>
<evidence type="ECO:0000313" key="2">
    <source>
        <dbReference type="Proteomes" id="UP001601992"/>
    </source>
</evidence>
<sequence length="93" mass="10214">MADTAHQQAMHPASDSIELLVLRDPDGPLEIHLLIDGVPCTATEFIVDSGAGWTPDEWAQKRDTDLSMASDAARTILLQWYDCPPGSQYVTDM</sequence>
<dbReference type="EMBL" id="JBIAQY010000010">
    <property type="protein sequence ID" value="MFF3571414.1"/>
    <property type="molecule type" value="Genomic_DNA"/>
</dbReference>
<comment type="caution">
    <text evidence="1">The sequence shown here is derived from an EMBL/GenBank/DDBJ whole genome shotgun (WGS) entry which is preliminary data.</text>
</comment>
<dbReference type="Proteomes" id="UP001601992">
    <property type="component" value="Unassembled WGS sequence"/>
</dbReference>
<dbReference type="RefSeq" id="WP_157186398.1">
    <property type="nucleotide sequence ID" value="NZ_JBIAQY010000010.1"/>
</dbReference>
<protein>
    <submittedName>
        <fullName evidence="1">Uncharacterized protein</fullName>
    </submittedName>
</protein>
<gene>
    <name evidence="1" type="ORF">ACFYXQ_26905</name>
</gene>
<reference evidence="1 2" key="1">
    <citation type="submission" date="2024-10" db="EMBL/GenBank/DDBJ databases">
        <title>The Natural Products Discovery Center: Release of the First 8490 Sequenced Strains for Exploring Actinobacteria Biosynthetic Diversity.</title>
        <authorList>
            <person name="Kalkreuter E."/>
            <person name="Kautsar S.A."/>
            <person name="Yang D."/>
            <person name="Bader C.D."/>
            <person name="Teijaro C.N."/>
            <person name="Fluegel L."/>
            <person name="Davis C.M."/>
            <person name="Simpson J.R."/>
            <person name="Lauterbach L."/>
            <person name="Steele A.D."/>
            <person name="Gui C."/>
            <person name="Meng S."/>
            <person name="Li G."/>
            <person name="Viehrig K."/>
            <person name="Ye F."/>
            <person name="Su P."/>
            <person name="Kiefer A.F."/>
            <person name="Nichols A."/>
            <person name="Cepeda A.J."/>
            <person name="Yan W."/>
            <person name="Fan B."/>
            <person name="Jiang Y."/>
            <person name="Adhikari A."/>
            <person name="Zheng C.-J."/>
            <person name="Schuster L."/>
            <person name="Cowan T.M."/>
            <person name="Smanski M.J."/>
            <person name="Chevrette M.G."/>
            <person name="De Carvalho L.P.S."/>
            <person name="Shen B."/>
        </authorList>
    </citation>
    <scope>NUCLEOTIDE SEQUENCE [LARGE SCALE GENOMIC DNA]</scope>
    <source>
        <strain evidence="1 2">NPDC002593</strain>
    </source>
</reference>
<keyword evidence="2" id="KW-1185">Reference proteome</keyword>
<proteinExistence type="predicted"/>
<accession>A0ABW6S879</accession>
<evidence type="ECO:0000313" key="1">
    <source>
        <dbReference type="EMBL" id="MFF3571414.1"/>
    </source>
</evidence>
<organism evidence="1 2">
    <name type="scientific">Nocardia jiangxiensis</name>
    <dbReference type="NCBI Taxonomy" id="282685"/>
    <lineage>
        <taxon>Bacteria</taxon>
        <taxon>Bacillati</taxon>
        <taxon>Actinomycetota</taxon>
        <taxon>Actinomycetes</taxon>
        <taxon>Mycobacteriales</taxon>
        <taxon>Nocardiaceae</taxon>
        <taxon>Nocardia</taxon>
    </lineage>
</organism>